<reference evidence="1" key="1">
    <citation type="journal article" date="2017" name="Science">
        <title>Giant viruses with an expanded complement of translation system components.</title>
        <authorList>
            <person name="Schulz F."/>
            <person name="Yutin N."/>
            <person name="Ivanova N.N."/>
            <person name="Ortega D.R."/>
            <person name="Lee T.K."/>
            <person name="Vierheilig J."/>
            <person name="Daims H."/>
            <person name="Horn M."/>
            <person name="Wagner M."/>
            <person name="Jensen G.J."/>
            <person name="Kyrpides N.C."/>
            <person name="Koonin E.V."/>
            <person name="Woyke T."/>
        </authorList>
    </citation>
    <scope>NUCLEOTIDE SEQUENCE</scope>
    <source>
        <strain evidence="1">ILV1</strain>
    </source>
</reference>
<accession>A0A1V0SCZ6</accession>
<proteinExistence type="predicted"/>
<organism evidence="1">
    <name type="scientific">Indivirus ILV1</name>
    <dbReference type="NCBI Taxonomy" id="1977633"/>
    <lineage>
        <taxon>Viruses</taxon>
        <taxon>Varidnaviria</taxon>
        <taxon>Bamfordvirae</taxon>
        <taxon>Nucleocytoviricota</taxon>
        <taxon>Megaviricetes</taxon>
        <taxon>Imitervirales</taxon>
        <taxon>Mimiviridae</taxon>
        <taxon>Klosneuvirinae</taxon>
        <taxon>Indivirus</taxon>
    </lineage>
</organism>
<dbReference type="EMBL" id="KY684085">
    <property type="protein sequence ID" value="ARF09586.1"/>
    <property type="molecule type" value="Genomic_DNA"/>
</dbReference>
<sequence length="115" mass="13005">MGKYIVVLFWVLVLSLVLLSVPTKCMAKNKVKKEGFHNFFNYNKQYCGSCGWRSKKSCSKCQNCGLCTTANGYTECVPGGPNGPLFRSDCVYWSYGNPYNYYKNALAYPVILTHN</sequence>
<name>A0A1V0SCZ6_9VIRU</name>
<evidence type="ECO:0000313" key="1">
    <source>
        <dbReference type="EMBL" id="ARF09586.1"/>
    </source>
</evidence>
<protein>
    <submittedName>
        <fullName evidence="1">Uncharacterized protein</fullName>
    </submittedName>
</protein>
<gene>
    <name evidence="1" type="ORF">Indivirus_1_209</name>
</gene>